<dbReference type="OMA" id="KWIHLFH"/>
<evidence type="ECO:0000256" key="4">
    <source>
        <dbReference type="ARBA" id="ARBA00022691"/>
    </source>
</evidence>
<sequence length="295" mass="34675">MLSREDREYDKRVRSLKQHKKKRKLSKDNDDKNDLQTLKKIRQDKVELVETTLKEKNSKQKLFIYGNYNRYYGYRNQSTHDGRLDSWNHQWFQGKDCLDIGCNDGHLTIEIAKKFNPNTIVGIDIDASLITRARSNITRINSTKNHQFPISFGICHGPIVDTCNDDSTLYPRNILFKQENYIKESMESINEEKPLYDVILCLSLTKWIHLNWGDEGVKKLFKRIFMNLRHDGILILEPQSIESYKKKKRLSATFRKNFDEIKLMPDQFNDYLLSEEIGFSSCQTLPIPNDAVKGM</sequence>
<dbReference type="EC" id="2.1.1.-" evidence="6"/>
<dbReference type="HOGENOM" id="CLU_004729_0_0_1"/>
<keyword evidence="2 6" id="KW-0489">Methyltransferase</keyword>
<organism evidence="9 10">
    <name type="scientific">Trichoplax adhaerens</name>
    <name type="common">Trichoplax reptans</name>
    <dbReference type="NCBI Taxonomy" id="10228"/>
    <lineage>
        <taxon>Eukaryota</taxon>
        <taxon>Metazoa</taxon>
        <taxon>Placozoa</taxon>
        <taxon>Uniplacotomia</taxon>
        <taxon>Trichoplacea</taxon>
        <taxon>Trichoplacidae</taxon>
        <taxon>Trichoplax</taxon>
    </lineage>
</organism>
<keyword evidence="3 6" id="KW-0808">Transferase</keyword>
<dbReference type="AlphaFoldDB" id="B3RLM9"/>
<dbReference type="eggNOG" id="KOG2899">
    <property type="taxonomic scope" value="Eukaryota"/>
</dbReference>
<evidence type="ECO:0000256" key="3">
    <source>
        <dbReference type="ARBA" id="ARBA00022679"/>
    </source>
</evidence>
<dbReference type="CDD" id="cd02440">
    <property type="entry name" value="AdoMet_MTases"/>
    <property type="match status" value="1"/>
</dbReference>
<feature type="compositionally biased region" description="Basic and acidic residues" evidence="7">
    <location>
        <begin position="1"/>
        <end position="13"/>
    </location>
</feature>
<protein>
    <recommendedName>
        <fullName evidence="6">RNA methyltransferase</fullName>
        <ecNumber evidence="6">2.1.1.-</ecNumber>
    </recommendedName>
</protein>
<dbReference type="InParanoid" id="B3RLM9"/>
<evidence type="ECO:0000256" key="2">
    <source>
        <dbReference type="ARBA" id="ARBA00022603"/>
    </source>
</evidence>
<dbReference type="GO" id="GO:0040031">
    <property type="term" value="P:snRNA modification"/>
    <property type="evidence" value="ECO:0000318"/>
    <property type="project" value="GO_Central"/>
</dbReference>
<dbReference type="Pfam" id="PF13847">
    <property type="entry name" value="Methyltransf_31"/>
    <property type="match status" value="1"/>
</dbReference>
<dbReference type="KEGG" id="tad:TRIADDRAFT_19869"/>
<dbReference type="PANTHER" id="PTHR12315:SF0">
    <property type="entry name" value="7SK SNRNA METHYLPHOSPHATE CAPPING ENZYME"/>
    <property type="match status" value="1"/>
</dbReference>
<dbReference type="InterPro" id="IPR025714">
    <property type="entry name" value="Methyltranfer_dom"/>
</dbReference>
<feature type="region of interest" description="Disordered" evidence="7">
    <location>
        <begin position="1"/>
        <end position="33"/>
    </location>
</feature>
<dbReference type="Gene3D" id="3.40.50.150">
    <property type="entry name" value="Vaccinia Virus protein VP39"/>
    <property type="match status" value="1"/>
</dbReference>
<dbReference type="STRING" id="10228.B3RLM9"/>
<dbReference type="Pfam" id="PF06859">
    <property type="entry name" value="Bin3"/>
    <property type="match status" value="1"/>
</dbReference>
<evidence type="ECO:0000313" key="9">
    <source>
        <dbReference type="EMBL" id="EDV29556.1"/>
    </source>
</evidence>
<reference evidence="9 10" key="1">
    <citation type="journal article" date="2008" name="Nature">
        <title>The Trichoplax genome and the nature of placozoans.</title>
        <authorList>
            <person name="Srivastava M."/>
            <person name="Begovic E."/>
            <person name="Chapman J."/>
            <person name="Putnam N.H."/>
            <person name="Hellsten U."/>
            <person name="Kawashima T."/>
            <person name="Kuo A."/>
            <person name="Mitros T."/>
            <person name="Salamov A."/>
            <person name="Carpenter M.L."/>
            <person name="Signorovitch A.Y."/>
            <person name="Moreno M.A."/>
            <person name="Kamm K."/>
            <person name="Grimwood J."/>
            <person name="Schmutz J."/>
            <person name="Shapiro H."/>
            <person name="Grigoriev I.V."/>
            <person name="Buss L.W."/>
            <person name="Schierwater B."/>
            <person name="Dellaporta S.L."/>
            <person name="Rokhsar D.S."/>
        </authorList>
    </citation>
    <scope>NUCLEOTIDE SEQUENCE [LARGE SCALE GENOMIC DNA]</scope>
    <source>
        <strain evidence="9 10">Grell-BS-1999</strain>
    </source>
</reference>
<dbReference type="PANTHER" id="PTHR12315">
    <property type="entry name" value="BICOID-INTERACTING PROTEIN RELATED"/>
    <property type="match status" value="1"/>
</dbReference>
<keyword evidence="4 5" id="KW-0949">S-adenosyl-L-methionine</keyword>
<gene>
    <name evidence="9" type="ORF">TRIADDRAFT_19869</name>
</gene>
<feature type="domain" description="Bin3-type SAM" evidence="8">
    <location>
        <begin position="81"/>
        <end position="295"/>
    </location>
</feature>
<dbReference type="PROSITE" id="PS51515">
    <property type="entry name" value="BIN3_SAM"/>
    <property type="match status" value="1"/>
</dbReference>
<dbReference type="EMBL" id="DS985241">
    <property type="protein sequence ID" value="EDV29556.1"/>
    <property type="molecule type" value="Genomic_DNA"/>
</dbReference>
<dbReference type="InterPro" id="IPR024160">
    <property type="entry name" value="BIN3_SAM-bd_dom"/>
</dbReference>
<evidence type="ECO:0000256" key="6">
    <source>
        <dbReference type="RuleBase" id="RU367087"/>
    </source>
</evidence>
<feature type="compositionally biased region" description="Basic residues" evidence="7">
    <location>
        <begin position="14"/>
        <end position="25"/>
    </location>
</feature>
<dbReference type="RefSeq" id="XP_002108758.1">
    <property type="nucleotide sequence ID" value="XM_002108722.1"/>
</dbReference>
<dbReference type="FunFam" id="3.40.50.150:FF:000083">
    <property type="entry name" value="7SK snRNA methylphosphate capping enzyme"/>
    <property type="match status" value="1"/>
</dbReference>
<evidence type="ECO:0000256" key="5">
    <source>
        <dbReference type="PROSITE-ProRule" id="PRU00848"/>
    </source>
</evidence>
<keyword evidence="10" id="KW-1185">Reference proteome</keyword>
<dbReference type="GO" id="GO:0017069">
    <property type="term" value="F:snRNA binding"/>
    <property type="evidence" value="ECO:0000318"/>
    <property type="project" value="GO_Central"/>
</dbReference>
<comment type="similarity">
    <text evidence="1 6">Belongs to the methyltransferase superfamily.</text>
</comment>
<name>B3RLM9_TRIAD</name>
<dbReference type="PhylomeDB" id="B3RLM9"/>
<dbReference type="InterPro" id="IPR039772">
    <property type="entry name" value="Bin3-like"/>
</dbReference>
<evidence type="ECO:0000313" key="10">
    <source>
        <dbReference type="Proteomes" id="UP000009022"/>
    </source>
</evidence>
<evidence type="ECO:0000256" key="1">
    <source>
        <dbReference type="ARBA" id="ARBA00008361"/>
    </source>
</evidence>
<dbReference type="GeneID" id="6749228"/>
<proteinExistence type="inferred from homology"/>
<dbReference type="GO" id="GO:0008173">
    <property type="term" value="F:RNA methyltransferase activity"/>
    <property type="evidence" value="ECO:0000318"/>
    <property type="project" value="GO_Central"/>
</dbReference>
<dbReference type="GO" id="GO:0008171">
    <property type="term" value="F:O-methyltransferase activity"/>
    <property type="evidence" value="ECO:0000318"/>
    <property type="project" value="GO_Central"/>
</dbReference>
<dbReference type="FunCoup" id="B3RLM9">
    <property type="interactions" value="985"/>
</dbReference>
<evidence type="ECO:0000256" key="7">
    <source>
        <dbReference type="SAM" id="MobiDB-lite"/>
    </source>
</evidence>
<dbReference type="SUPFAM" id="SSF53335">
    <property type="entry name" value="S-adenosyl-L-methionine-dependent methyltransferases"/>
    <property type="match status" value="1"/>
</dbReference>
<dbReference type="OrthoDB" id="10017101at2759"/>
<dbReference type="InterPro" id="IPR029063">
    <property type="entry name" value="SAM-dependent_MTases_sf"/>
</dbReference>
<accession>B3RLM9</accession>
<evidence type="ECO:0000259" key="8">
    <source>
        <dbReference type="PROSITE" id="PS51515"/>
    </source>
</evidence>
<dbReference type="InterPro" id="IPR010675">
    <property type="entry name" value="Bin3_C"/>
</dbReference>
<dbReference type="GO" id="GO:0032259">
    <property type="term" value="P:methylation"/>
    <property type="evidence" value="ECO:0007669"/>
    <property type="project" value="UniProtKB-KW"/>
</dbReference>
<dbReference type="Proteomes" id="UP000009022">
    <property type="component" value="Unassembled WGS sequence"/>
</dbReference>
<dbReference type="CTD" id="6749228"/>